<organism evidence="2 3">
    <name type="scientific">Paraburkholderia xenovorans (strain LB400)</name>
    <dbReference type="NCBI Taxonomy" id="266265"/>
    <lineage>
        <taxon>Bacteria</taxon>
        <taxon>Pseudomonadati</taxon>
        <taxon>Pseudomonadota</taxon>
        <taxon>Betaproteobacteria</taxon>
        <taxon>Burkholderiales</taxon>
        <taxon>Burkholderiaceae</taxon>
        <taxon>Paraburkholderia</taxon>
    </lineage>
</organism>
<dbReference type="KEGG" id="bxe:Bxe_B1395"/>
<protein>
    <recommendedName>
        <fullName evidence="4">Transmembrane protein</fullName>
    </recommendedName>
</protein>
<evidence type="ECO:0000313" key="2">
    <source>
        <dbReference type="EMBL" id="ABE34569.1"/>
    </source>
</evidence>
<dbReference type="PATRIC" id="fig|266265.5.peg.6359"/>
<keyword evidence="3" id="KW-1185">Reference proteome</keyword>
<dbReference type="eggNOG" id="ENOG5033A9W">
    <property type="taxonomic scope" value="Bacteria"/>
</dbReference>
<keyword evidence="1" id="KW-1133">Transmembrane helix</keyword>
<evidence type="ECO:0000256" key="1">
    <source>
        <dbReference type="SAM" id="Phobius"/>
    </source>
</evidence>
<feature type="transmembrane region" description="Helical" evidence="1">
    <location>
        <begin position="58"/>
        <end position="76"/>
    </location>
</feature>
<accession>Q13MX0</accession>
<keyword evidence="1" id="KW-0472">Membrane</keyword>
<dbReference type="STRING" id="266265.Bxe_B1395"/>
<dbReference type="AlphaFoldDB" id="Q13MX0"/>
<evidence type="ECO:0000313" key="3">
    <source>
        <dbReference type="Proteomes" id="UP000001817"/>
    </source>
</evidence>
<reference evidence="2 3" key="1">
    <citation type="journal article" date="2006" name="Proc. Natl. Acad. Sci. U.S.A.">
        <title>Burkholderia xenovorans LB400 harbors a multi-replicon, 9.73-Mbp genome shaped for versatility.</title>
        <authorList>
            <person name="Chain P.S."/>
            <person name="Denef V.J."/>
            <person name="Konstantinidis K.T."/>
            <person name="Vergez L.M."/>
            <person name="Agullo L."/>
            <person name="Reyes V.L."/>
            <person name="Hauser L."/>
            <person name="Cordova M."/>
            <person name="Gomez L."/>
            <person name="Gonzalez M."/>
            <person name="Land M."/>
            <person name="Lao V."/>
            <person name="Larimer F."/>
            <person name="LiPuma J.J."/>
            <person name="Mahenthiralingam E."/>
            <person name="Malfatti S.A."/>
            <person name="Marx C.J."/>
            <person name="Parnell J.J."/>
            <person name="Ramette A."/>
            <person name="Richardson P."/>
            <person name="Seeger M."/>
            <person name="Smith D."/>
            <person name="Spilker T."/>
            <person name="Sul W.J."/>
            <person name="Tsoi T.V."/>
            <person name="Ulrich L.E."/>
            <person name="Zhulin I.B."/>
            <person name="Tiedje J.M."/>
        </authorList>
    </citation>
    <scope>NUCLEOTIDE SEQUENCE [LARGE SCALE GENOMIC DNA]</scope>
    <source>
        <strain evidence="2 3">LB400</strain>
    </source>
</reference>
<evidence type="ECO:0008006" key="4">
    <source>
        <dbReference type="Google" id="ProtNLM"/>
    </source>
</evidence>
<dbReference type="Proteomes" id="UP000001817">
    <property type="component" value="Chromosome 2"/>
</dbReference>
<sequence>MPARKPGRLAVDSDEPRRVIALFSFSIPTPAARAGIGREICYSIDLPSRLEKEKTMTLVIYLVGWIILIGGVSWGLMAMHVAQHTIAIVAVILLGVAVITGATRARSRDRS</sequence>
<proteinExistence type="predicted"/>
<name>Q13MX0_PARXL</name>
<gene>
    <name evidence="2" type="ORF">Bxe_B1395</name>
</gene>
<keyword evidence="1" id="KW-0812">Transmembrane</keyword>
<dbReference type="EMBL" id="CP000271">
    <property type="protein sequence ID" value="ABE34569.1"/>
    <property type="molecule type" value="Genomic_DNA"/>
</dbReference>
<feature type="transmembrane region" description="Helical" evidence="1">
    <location>
        <begin position="82"/>
        <end position="102"/>
    </location>
</feature>